<evidence type="ECO:0000313" key="2">
    <source>
        <dbReference type="Proteomes" id="UP000779507"/>
    </source>
</evidence>
<evidence type="ECO:0000313" key="1">
    <source>
        <dbReference type="EMBL" id="NRT17707.1"/>
    </source>
</evidence>
<dbReference type="Gene3D" id="1.10.275.10">
    <property type="entry name" value="Fumarase/aspartase (N-terminal domain)"/>
    <property type="match status" value="1"/>
</dbReference>
<dbReference type="InterPro" id="IPR008948">
    <property type="entry name" value="L-Aspartase-like"/>
</dbReference>
<dbReference type="EMBL" id="JABSNP010000002">
    <property type="protein sequence ID" value="NRT17707.1"/>
    <property type="molecule type" value="Genomic_DNA"/>
</dbReference>
<gene>
    <name evidence="1" type="ORF">HNP98_000514</name>
</gene>
<dbReference type="Gene3D" id="1.20.200.10">
    <property type="entry name" value="Fumarase/aspartase (Central domain)"/>
    <property type="match status" value="1"/>
</dbReference>
<dbReference type="Proteomes" id="UP000779507">
    <property type="component" value="Unassembled WGS sequence"/>
</dbReference>
<dbReference type="InterPro" id="IPR001106">
    <property type="entry name" value="Aromatic_Lyase"/>
</dbReference>
<keyword evidence="2" id="KW-1185">Reference proteome</keyword>
<proteinExistence type="predicted"/>
<comment type="caution">
    <text evidence="1">The sequence shown here is derived from an EMBL/GenBank/DDBJ whole genome shotgun (WGS) entry which is preliminary data.</text>
</comment>
<name>A0ABX2FL77_9BACT</name>
<organism evidence="1 2">
    <name type="scientific">Hymenobacter caeli</name>
    <dbReference type="NCBI Taxonomy" id="2735894"/>
    <lineage>
        <taxon>Bacteria</taxon>
        <taxon>Pseudomonadati</taxon>
        <taxon>Bacteroidota</taxon>
        <taxon>Cytophagia</taxon>
        <taxon>Cytophagales</taxon>
        <taxon>Hymenobacteraceae</taxon>
        <taxon>Hymenobacter</taxon>
    </lineage>
</organism>
<reference evidence="1 2" key="1">
    <citation type="submission" date="2020-05" db="EMBL/GenBank/DDBJ databases">
        <title>Genomic Encyclopedia of Type Strains, Phase IV (KMG-V): Genome sequencing to study the core and pangenomes of soil and plant-associated prokaryotes.</title>
        <authorList>
            <person name="Whitman W."/>
        </authorList>
    </citation>
    <scope>NUCLEOTIDE SEQUENCE [LARGE SCALE GENOMIC DNA]</scope>
    <source>
        <strain evidence="1 2">9A</strain>
    </source>
</reference>
<sequence length="353" mass="35206">MPAHLLAPDAPLTLTTLADLLASGETVALAPGVAAGFAPAGAPAPAAELDALRAGACGTGPEVPQPLVRLMLLLTAQQLVNQPAGLATSTAERLLALYNRELLPVVFEQGGDAAARAHLALPLLGEGEVNYQGYRLATADALSLFSWAPLALRAGEAAALGRGAPLALAYAVDALLRTRRLLGAVPVVRALSPDTAEDAMGPAVAALAAAEPAVEQALGAASVPLAPALGPLAEAVAALGRASAGRTGQWAAALGAGAAGLAAHSLVASQSIKAETDVYAAQRTRQLVENAEQLLGMELLAAAQAREAGPGAGSYTGLLAAFRAAVPATGPGQAPYPALRLAAAFVRSRAWEA</sequence>
<protein>
    <submittedName>
        <fullName evidence="1">Histidine ammonia-lyase</fullName>
    </submittedName>
</protein>
<accession>A0ABX2FL77</accession>
<dbReference type="SUPFAM" id="SSF48557">
    <property type="entry name" value="L-aspartase-like"/>
    <property type="match status" value="1"/>
</dbReference>
<dbReference type="InterPro" id="IPR024083">
    <property type="entry name" value="Fumarase/histidase_N"/>
</dbReference>
<dbReference type="Pfam" id="PF00221">
    <property type="entry name" value="Lyase_aromatic"/>
    <property type="match status" value="1"/>
</dbReference>
<dbReference type="RefSeq" id="WP_173808485.1">
    <property type="nucleotide sequence ID" value="NZ_JABSNP010000002.1"/>
</dbReference>